<comment type="caution">
    <text evidence="10">The sequence shown here is derived from an EMBL/GenBank/DDBJ whole genome shotgun (WGS) entry which is preliminary data.</text>
</comment>
<keyword evidence="4" id="KW-0597">Phosphoprotein</keyword>
<evidence type="ECO:0000313" key="10">
    <source>
        <dbReference type="EMBL" id="RXE60216.1"/>
    </source>
</evidence>
<dbReference type="InterPro" id="IPR005467">
    <property type="entry name" value="His_kinase_dom"/>
</dbReference>
<dbReference type="InterPro" id="IPR004358">
    <property type="entry name" value="Sig_transdc_His_kin-like_C"/>
</dbReference>
<dbReference type="GO" id="GO:0005886">
    <property type="term" value="C:plasma membrane"/>
    <property type="evidence" value="ECO:0007669"/>
    <property type="project" value="TreeGrafter"/>
</dbReference>
<keyword evidence="11" id="KW-1185">Reference proteome</keyword>
<keyword evidence="8" id="KW-1133">Transmembrane helix</keyword>
<dbReference type="InterPro" id="IPR003594">
    <property type="entry name" value="HATPase_dom"/>
</dbReference>
<keyword evidence="7" id="KW-0902">Two-component regulatory system</keyword>
<evidence type="ECO:0000256" key="7">
    <source>
        <dbReference type="ARBA" id="ARBA00023012"/>
    </source>
</evidence>
<keyword evidence="6 10" id="KW-0418">Kinase</keyword>
<comment type="subcellular location">
    <subcellularLocation>
        <location evidence="2">Membrane</location>
    </subcellularLocation>
</comment>
<dbReference type="PANTHER" id="PTHR45453">
    <property type="entry name" value="PHOSPHATE REGULON SENSOR PROTEIN PHOR"/>
    <property type="match status" value="1"/>
</dbReference>
<keyword evidence="8" id="KW-0472">Membrane</keyword>
<sequence length="338" mass="37866">MIRMSFLRNPEIKRGLLVFIVLSVLSTGIGFLCEKSLGFFALCLCIMFTLAHFALTYRRYLKIAEFTCGIDSILHGAESINFGKYSEGELAILESEISKLTVRLREQAEALKKDKTQLADSIADISHQIRTPLTSINILVSLLLKPKLSDERRLEIAKELEIMLLRIDWLITALLKMSKIDAGVVSLQRKTVSVAELIKRSIEPIAVPMEIRGQQIDILMEGSETFIGDFSWSVEAIGNILKNCMEHTPNGGRIVVEACENAVYTEIVIMDNGPGIDKEDLPHLFERFYKGKNSSDQSIGIGLALARMIIINQNGTIKVQNNRDKGARFTVRFYKGVV</sequence>
<evidence type="ECO:0000256" key="6">
    <source>
        <dbReference type="ARBA" id="ARBA00022777"/>
    </source>
</evidence>
<dbReference type="SMART" id="SM00388">
    <property type="entry name" value="HisKA"/>
    <property type="match status" value="1"/>
</dbReference>
<evidence type="ECO:0000256" key="3">
    <source>
        <dbReference type="ARBA" id="ARBA00012438"/>
    </source>
</evidence>
<dbReference type="SUPFAM" id="SSF55874">
    <property type="entry name" value="ATPase domain of HSP90 chaperone/DNA topoisomerase II/histidine kinase"/>
    <property type="match status" value="1"/>
</dbReference>
<keyword evidence="5" id="KW-0808">Transferase</keyword>
<name>A0A4Q0I741_9FIRM</name>
<protein>
    <recommendedName>
        <fullName evidence="3">histidine kinase</fullName>
        <ecNumber evidence="3">2.7.13.3</ecNumber>
    </recommendedName>
</protein>
<dbReference type="SUPFAM" id="SSF47384">
    <property type="entry name" value="Homodimeric domain of signal transducing histidine kinase"/>
    <property type="match status" value="1"/>
</dbReference>
<dbReference type="OrthoDB" id="9806130at2"/>
<comment type="catalytic activity">
    <reaction evidence="1">
        <text>ATP + protein L-histidine = ADP + protein N-phospho-L-histidine.</text>
        <dbReference type="EC" id="2.7.13.3"/>
    </reaction>
</comment>
<dbReference type="CDD" id="cd00075">
    <property type="entry name" value="HATPase"/>
    <property type="match status" value="1"/>
</dbReference>
<dbReference type="PRINTS" id="PR00344">
    <property type="entry name" value="BCTRLSENSOR"/>
</dbReference>
<dbReference type="Pfam" id="PF00512">
    <property type="entry name" value="HisKA"/>
    <property type="match status" value="1"/>
</dbReference>
<dbReference type="GO" id="GO:0016036">
    <property type="term" value="P:cellular response to phosphate starvation"/>
    <property type="evidence" value="ECO:0007669"/>
    <property type="project" value="TreeGrafter"/>
</dbReference>
<dbReference type="InterPro" id="IPR003661">
    <property type="entry name" value="HisK_dim/P_dom"/>
</dbReference>
<gene>
    <name evidence="10" type="ORF">EFD62_03040</name>
</gene>
<proteinExistence type="predicted"/>
<dbReference type="InterPro" id="IPR036890">
    <property type="entry name" value="HATPase_C_sf"/>
</dbReference>
<dbReference type="SMART" id="SM00387">
    <property type="entry name" value="HATPase_c"/>
    <property type="match status" value="1"/>
</dbReference>
<accession>A0A4Q0I741</accession>
<dbReference type="InterPro" id="IPR050351">
    <property type="entry name" value="BphY/WalK/GraS-like"/>
</dbReference>
<evidence type="ECO:0000256" key="2">
    <source>
        <dbReference type="ARBA" id="ARBA00004370"/>
    </source>
</evidence>
<dbReference type="Gene3D" id="3.30.565.10">
    <property type="entry name" value="Histidine kinase-like ATPase, C-terminal domain"/>
    <property type="match status" value="1"/>
</dbReference>
<dbReference type="GO" id="GO:0004721">
    <property type="term" value="F:phosphoprotein phosphatase activity"/>
    <property type="evidence" value="ECO:0007669"/>
    <property type="project" value="TreeGrafter"/>
</dbReference>
<dbReference type="EMBL" id="RLII01000002">
    <property type="protein sequence ID" value="RXE60216.1"/>
    <property type="molecule type" value="Genomic_DNA"/>
</dbReference>
<feature type="domain" description="Histidine kinase" evidence="9">
    <location>
        <begin position="124"/>
        <end position="337"/>
    </location>
</feature>
<evidence type="ECO:0000256" key="5">
    <source>
        <dbReference type="ARBA" id="ARBA00022679"/>
    </source>
</evidence>
<dbReference type="CDD" id="cd00082">
    <property type="entry name" value="HisKA"/>
    <property type="match status" value="1"/>
</dbReference>
<dbReference type="InterPro" id="IPR036097">
    <property type="entry name" value="HisK_dim/P_sf"/>
</dbReference>
<evidence type="ECO:0000259" key="9">
    <source>
        <dbReference type="PROSITE" id="PS50109"/>
    </source>
</evidence>
<dbReference type="EC" id="2.7.13.3" evidence="3"/>
<evidence type="ECO:0000256" key="8">
    <source>
        <dbReference type="SAM" id="Phobius"/>
    </source>
</evidence>
<reference evidence="11" key="1">
    <citation type="submission" date="2018-11" db="EMBL/GenBank/DDBJ databases">
        <title>Genome sequencing of a novel mesophilic and cellulolytic organism within the genus Hungateiclostridium.</title>
        <authorList>
            <person name="Rettenmaier R."/>
            <person name="Liebl W."/>
            <person name="Zverlov V."/>
        </authorList>
    </citation>
    <scope>NUCLEOTIDE SEQUENCE [LARGE SCALE GENOMIC DNA]</scope>
    <source>
        <strain evidence="11">N2K1</strain>
    </source>
</reference>
<dbReference type="Gene3D" id="1.10.287.130">
    <property type="match status" value="1"/>
</dbReference>
<dbReference type="AlphaFoldDB" id="A0A4Q0I741"/>
<evidence type="ECO:0000256" key="4">
    <source>
        <dbReference type="ARBA" id="ARBA00022553"/>
    </source>
</evidence>
<feature type="transmembrane region" description="Helical" evidence="8">
    <location>
        <begin position="37"/>
        <end position="57"/>
    </location>
</feature>
<dbReference type="Pfam" id="PF02518">
    <property type="entry name" value="HATPase_c"/>
    <property type="match status" value="1"/>
</dbReference>
<organism evidence="10 11">
    <name type="scientific">Acetivibrio mesophilus</name>
    <dbReference type="NCBI Taxonomy" id="2487273"/>
    <lineage>
        <taxon>Bacteria</taxon>
        <taxon>Bacillati</taxon>
        <taxon>Bacillota</taxon>
        <taxon>Clostridia</taxon>
        <taxon>Eubacteriales</taxon>
        <taxon>Oscillospiraceae</taxon>
        <taxon>Acetivibrio</taxon>
    </lineage>
</organism>
<dbReference type="GO" id="GO:0000155">
    <property type="term" value="F:phosphorelay sensor kinase activity"/>
    <property type="evidence" value="ECO:0007669"/>
    <property type="project" value="InterPro"/>
</dbReference>
<dbReference type="Proteomes" id="UP000289166">
    <property type="component" value="Unassembled WGS sequence"/>
</dbReference>
<evidence type="ECO:0000256" key="1">
    <source>
        <dbReference type="ARBA" id="ARBA00000085"/>
    </source>
</evidence>
<keyword evidence="8" id="KW-0812">Transmembrane</keyword>
<dbReference type="PANTHER" id="PTHR45453:SF1">
    <property type="entry name" value="PHOSPHATE REGULON SENSOR PROTEIN PHOR"/>
    <property type="match status" value="1"/>
</dbReference>
<feature type="transmembrane region" description="Helical" evidence="8">
    <location>
        <begin position="12"/>
        <end position="31"/>
    </location>
</feature>
<evidence type="ECO:0000313" key="11">
    <source>
        <dbReference type="Proteomes" id="UP000289166"/>
    </source>
</evidence>
<dbReference type="PROSITE" id="PS50109">
    <property type="entry name" value="HIS_KIN"/>
    <property type="match status" value="1"/>
</dbReference>